<dbReference type="GO" id="GO:0003723">
    <property type="term" value="F:RNA binding"/>
    <property type="evidence" value="ECO:0007669"/>
    <property type="project" value="UniProtKB-UniRule"/>
</dbReference>
<dbReference type="EC" id="3.1.26.4" evidence="6 14"/>
<dbReference type="NCBIfam" id="NF000595">
    <property type="entry name" value="PRK00015.1-3"/>
    <property type="match status" value="1"/>
</dbReference>
<evidence type="ECO:0000256" key="9">
    <source>
        <dbReference type="ARBA" id="ARBA00022722"/>
    </source>
</evidence>
<evidence type="ECO:0000256" key="1">
    <source>
        <dbReference type="ARBA" id="ARBA00000077"/>
    </source>
</evidence>
<dbReference type="InterPro" id="IPR012337">
    <property type="entry name" value="RNaseH-like_sf"/>
</dbReference>
<feature type="binding site" evidence="14 15">
    <location>
        <position position="28"/>
    </location>
    <ligand>
        <name>a divalent metal cation</name>
        <dbReference type="ChEBI" id="CHEBI:60240"/>
    </ligand>
</feature>
<dbReference type="GO" id="GO:0043137">
    <property type="term" value="P:DNA replication, removal of RNA primer"/>
    <property type="evidence" value="ECO:0007669"/>
    <property type="project" value="TreeGrafter"/>
</dbReference>
<dbReference type="PROSITE" id="PS51975">
    <property type="entry name" value="RNASE_H_2"/>
    <property type="match status" value="1"/>
</dbReference>
<dbReference type="HAMAP" id="MF_00052_B">
    <property type="entry name" value="RNase_HII_B"/>
    <property type="match status" value="1"/>
</dbReference>
<comment type="function">
    <text evidence="3 14 16">Endonuclease that specifically degrades the RNA of RNA-DNA hybrids.</text>
</comment>
<evidence type="ECO:0000256" key="13">
    <source>
        <dbReference type="ARBA" id="ARBA00023211"/>
    </source>
</evidence>
<comment type="caution">
    <text evidence="18">The sequence shown here is derived from an EMBL/GenBank/DDBJ whole genome shotgun (WGS) entry which is preliminary data.</text>
</comment>
<dbReference type="GO" id="GO:0032299">
    <property type="term" value="C:ribonuclease H2 complex"/>
    <property type="evidence" value="ECO:0007669"/>
    <property type="project" value="TreeGrafter"/>
</dbReference>
<dbReference type="InterPro" id="IPR022898">
    <property type="entry name" value="RNase_HII"/>
</dbReference>
<dbReference type="PANTHER" id="PTHR10954:SF18">
    <property type="entry name" value="RIBONUCLEASE HII"/>
    <property type="match status" value="1"/>
</dbReference>
<reference evidence="18" key="1">
    <citation type="journal article" date="2020" name="mSystems">
        <title>Genome- and Community-Level Interaction Insights into Carbon Utilization and Element Cycling Functions of Hydrothermarchaeota in Hydrothermal Sediment.</title>
        <authorList>
            <person name="Zhou Z."/>
            <person name="Liu Y."/>
            <person name="Xu W."/>
            <person name="Pan J."/>
            <person name="Luo Z.H."/>
            <person name="Li M."/>
        </authorList>
    </citation>
    <scope>NUCLEOTIDE SEQUENCE [LARGE SCALE GENOMIC DNA]</scope>
    <source>
        <strain evidence="18">SpSt-102</strain>
    </source>
</reference>
<dbReference type="CDD" id="cd07182">
    <property type="entry name" value="RNase_HII_bacteria_HII_like"/>
    <property type="match status" value="1"/>
</dbReference>
<evidence type="ECO:0000256" key="3">
    <source>
        <dbReference type="ARBA" id="ARBA00004065"/>
    </source>
</evidence>
<keyword evidence="12 14" id="KW-0378">Hydrolase</keyword>
<feature type="binding site" evidence="14 15">
    <location>
        <position position="29"/>
    </location>
    <ligand>
        <name>a divalent metal cation</name>
        <dbReference type="ChEBI" id="CHEBI:60240"/>
    </ligand>
</feature>
<sequence length="206" mass="23622">MRLSEDENYFEIEEKLLNEGYRFICGVDEAGRGPLAGPVFAAAVVMDRERIIEGVRDSKKLTPKKREKLFEEIIKESIAYSVAMVDSKIIDEININNATFLVMKNAIENLKIEPDIVLVDGYEIPNLNFNQRAIIKGDRKSYSIACASILAKVSRDRYIVEISSKYPLYKFEKHKGYGTKEHIEILQKYGPCEIHRISFLKNILSL</sequence>
<organism evidence="18">
    <name type="scientific">Caldicellulosiruptor owensensis</name>
    <dbReference type="NCBI Taxonomy" id="55205"/>
    <lineage>
        <taxon>Bacteria</taxon>
        <taxon>Bacillati</taxon>
        <taxon>Bacillota</taxon>
        <taxon>Bacillota incertae sedis</taxon>
        <taxon>Caldicellulosiruptorales</taxon>
        <taxon>Caldicellulosiruptoraceae</taxon>
        <taxon>Caldicellulosiruptor</taxon>
    </lineage>
</organism>
<comment type="cofactor">
    <cofactor evidence="14 15">
        <name>Mn(2+)</name>
        <dbReference type="ChEBI" id="CHEBI:29035"/>
    </cofactor>
    <cofactor evidence="14 15">
        <name>Mg(2+)</name>
        <dbReference type="ChEBI" id="CHEBI:18420"/>
    </cofactor>
    <text evidence="14 15">Manganese or magnesium. Binds 1 divalent metal ion per monomer in the absence of substrate. May bind a second metal ion after substrate binding.</text>
</comment>
<dbReference type="PANTHER" id="PTHR10954">
    <property type="entry name" value="RIBONUCLEASE H2 SUBUNIT A"/>
    <property type="match status" value="1"/>
</dbReference>
<comment type="cofactor">
    <cofactor evidence="2">
        <name>Mg(2+)</name>
        <dbReference type="ChEBI" id="CHEBI:18420"/>
    </cofactor>
</comment>
<accession>A0A7C5Z7N1</accession>
<keyword evidence="13 14" id="KW-0464">Manganese</keyword>
<evidence type="ECO:0000256" key="11">
    <source>
        <dbReference type="ARBA" id="ARBA00022759"/>
    </source>
</evidence>
<dbReference type="GO" id="GO:0006298">
    <property type="term" value="P:mismatch repair"/>
    <property type="evidence" value="ECO:0007669"/>
    <property type="project" value="TreeGrafter"/>
</dbReference>
<evidence type="ECO:0000256" key="2">
    <source>
        <dbReference type="ARBA" id="ARBA00001946"/>
    </source>
</evidence>
<dbReference type="InterPro" id="IPR036397">
    <property type="entry name" value="RNaseH_sf"/>
</dbReference>
<evidence type="ECO:0000256" key="5">
    <source>
        <dbReference type="ARBA" id="ARBA00007383"/>
    </source>
</evidence>
<evidence type="ECO:0000256" key="6">
    <source>
        <dbReference type="ARBA" id="ARBA00012180"/>
    </source>
</evidence>
<dbReference type="EMBL" id="DRUZ01000113">
    <property type="protein sequence ID" value="HHS02754.1"/>
    <property type="molecule type" value="Genomic_DNA"/>
</dbReference>
<evidence type="ECO:0000259" key="17">
    <source>
        <dbReference type="PROSITE" id="PS51975"/>
    </source>
</evidence>
<dbReference type="Pfam" id="PF01351">
    <property type="entry name" value="RNase_HII"/>
    <property type="match status" value="1"/>
</dbReference>
<comment type="catalytic activity">
    <reaction evidence="1 14 15 16">
        <text>Endonucleolytic cleavage to 5'-phosphomonoester.</text>
        <dbReference type="EC" id="3.1.26.4"/>
    </reaction>
</comment>
<evidence type="ECO:0000256" key="7">
    <source>
        <dbReference type="ARBA" id="ARBA00019179"/>
    </source>
</evidence>
<dbReference type="NCBIfam" id="NF000594">
    <property type="entry name" value="PRK00015.1-1"/>
    <property type="match status" value="1"/>
</dbReference>
<evidence type="ECO:0000256" key="16">
    <source>
        <dbReference type="RuleBase" id="RU003515"/>
    </source>
</evidence>
<protein>
    <recommendedName>
        <fullName evidence="7 14">Ribonuclease HII</fullName>
        <shortName evidence="14">RNase HII</shortName>
        <ecNumber evidence="6 14">3.1.26.4</ecNumber>
    </recommendedName>
</protein>
<name>A0A7C5Z7N1_9FIRM</name>
<dbReference type="GO" id="GO:0005737">
    <property type="term" value="C:cytoplasm"/>
    <property type="evidence" value="ECO:0007669"/>
    <property type="project" value="UniProtKB-SubCell"/>
</dbReference>
<evidence type="ECO:0000256" key="4">
    <source>
        <dbReference type="ARBA" id="ARBA00004496"/>
    </source>
</evidence>
<comment type="similarity">
    <text evidence="5 14 16">Belongs to the RNase HII family.</text>
</comment>
<keyword evidence="9 14" id="KW-0540">Nuclease</keyword>
<keyword evidence="11 14" id="KW-0255">Endonuclease</keyword>
<evidence type="ECO:0000256" key="10">
    <source>
        <dbReference type="ARBA" id="ARBA00022723"/>
    </source>
</evidence>
<dbReference type="GO" id="GO:0004523">
    <property type="term" value="F:RNA-DNA hybrid ribonuclease activity"/>
    <property type="evidence" value="ECO:0007669"/>
    <property type="project" value="UniProtKB-UniRule"/>
</dbReference>
<dbReference type="GO" id="GO:0030145">
    <property type="term" value="F:manganese ion binding"/>
    <property type="evidence" value="ECO:0007669"/>
    <property type="project" value="UniProtKB-UniRule"/>
</dbReference>
<keyword evidence="10 14" id="KW-0479">Metal-binding</keyword>
<dbReference type="SUPFAM" id="SSF53098">
    <property type="entry name" value="Ribonuclease H-like"/>
    <property type="match status" value="1"/>
</dbReference>
<dbReference type="FunFam" id="3.30.420.10:FF:000006">
    <property type="entry name" value="Ribonuclease HII"/>
    <property type="match status" value="1"/>
</dbReference>
<comment type="subcellular location">
    <subcellularLocation>
        <location evidence="4 14">Cytoplasm</location>
    </subcellularLocation>
</comment>
<dbReference type="InterPro" id="IPR024567">
    <property type="entry name" value="RNase_HII/HIII_dom"/>
</dbReference>
<feature type="binding site" evidence="14 15">
    <location>
        <position position="120"/>
    </location>
    <ligand>
        <name>a divalent metal cation</name>
        <dbReference type="ChEBI" id="CHEBI:60240"/>
    </ligand>
</feature>
<keyword evidence="8 14" id="KW-0963">Cytoplasm</keyword>
<dbReference type="Gene3D" id="3.30.420.10">
    <property type="entry name" value="Ribonuclease H-like superfamily/Ribonuclease H"/>
    <property type="match status" value="1"/>
</dbReference>
<evidence type="ECO:0000256" key="14">
    <source>
        <dbReference type="HAMAP-Rule" id="MF_00052"/>
    </source>
</evidence>
<dbReference type="AlphaFoldDB" id="A0A7C5Z7N1"/>
<evidence type="ECO:0000313" key="18">
    <source>
        <dbReference type="EMBL" id="HHS02754.1"/>
    </source>
</evidence>
<proteinExistence type="inferred from homology"/>
<evidence type="ECO:0000256" key="12">
    <source>
        <dbReference type="ARBA" id="ARBA00022801"/>
    </source>
</evidence>
<evidence type="ECO:0000256" key="15">
    <source>
        <dbReference type="PROSITE-ProRule" id="PRU01319"/>
    </source>
</evidence>
<evidence type="ECO:0000256" key="8">
    <source>
        <dbReference type="ARBA" id="ARBA00022490"/>
    </source>
</evidence>
<dbReference type="InterPro" id="IPR001352">
    <property type="entry name" value="RNase_HII/HIII"/>
</dbReference>
<gene>
    <name evidence="14" type="primary">rnhB</name>
    <name evidence="18" type="ORF">ENL71_09845</name>
</gene>
<feature type="domain" description="RNase H type-2" evidence="17">
    <location>
        <begin position="22"/>
        <end position="206"/>
    </location>
</feature>